<dbReference type="EMBL" id="CAJVQB010051330">
    <property type="protein sequence ID" value="CAG8835378.1"/>
    <property type="molecule type" value="Genomic_DNA"/>
</dbReference>
<protein>
    <submittedName>
        <fullName evidence="1">31583_t:CDS:1</fullName>
    </submittedName>
</protein>
<evidence type="ECO:0000313" key="2">
    <source>
        <dbReference type="Proteomes" id="UP000789901"/>
    </source>
</evidence>
<evidence type="ECO:0000313" key="1">
    <source>
        <dbReference type="EMBL" id="CAG8835378.1"/>
    </source>
</evidence>
<gene>
    <name evidence="1" type="ORF">GMARGA_LOCUS32541</name>
</gene>
<reference evidence="1 2" key="1">
    <citation type="submission" date="2021-06" db="EMBL/GenBank/DDBJ databases">
        <authorList>
            <person name="Kallberg Y."/>
            <person name="Tangrot J."/>
            <person name="Rosling A."/>
        </authorList>
    </citation>
    <scope>NUCLEOTIDE SEQUENCE [LARGE SCALE GENOMIC DNA]</scope>
    <source>
        <strain evidence="1 2">120-4 pot B 10/14</strain>
    </source>
</reference>
<organism evidence="1 2">
    <name type="scientific">Gigaspora margarita</name>
    <dbReference type="NCBI Taxonomy" id="4874"/>
    <lineage>
        <taxon>Eukaryota</taxon>
        <taxon>Fungi</taxon>
        <taxon>Fungi incertae sedis</taxon>
        <taxon>Mucoromycota</taxon>
        <taxon>Glomeromycotina</taxon>
        <taxon>Glomeromycetes</taxon>
        <taxon>Diversisporales</taxon>
        <taxon>Gigasporaceae</taxon>
        <taxon>Gigaspora</taxon>
    </lineage>
</organism>
<feature type="non-terminal residue" evidence="1">
    <location>
        <position position="1"/>
    </location>
</feature>
<name>A0ABN7WM50_GIGMA</name>
<proteinExistence type="predicted"/>
<feature type="non-terminal residue" evidence="1">
    <location>
        <position position="179"/>
    </location>
</feature>
<accession>A0ABN7WM50</accession>
<sequence>VIIAYVEFKLPKNLQNHLRKAISNIKNITNHNDLEKYYKIINKQHNYFKEFDKKALNISDFIHMIDLAFSLIEKLKNIDLNSTNANSNETNLVNKIDQNLYNWIEDYTKIAQKFKQFYEEELLTEVDNIRKHLTKKSKELDNILYLNKEDIKKKIEKGIYHIIQLKSVYNLTTGLEHIR</sequence>
<keyword evidence="2" id="KW-1185">Reference proteome</keyword>
<comment type="caution">
    <text evidence="1">The sequence shown here is derived from an EMBL/GenBank/DDBJ whole genome shotgun (WGS) entry which is preliminary data.</text>
</comment>
<dbReference type="Proteomes" id="UP000789901">
    <property type="component" value="Unassembled WGS sequence"/>
</dbReference>